<name>A0A914QPL1_9BILA</name>
<dbReference type="Pfam" id="PF10328">
    <property type="entry name" value="7TM_GPCR_Srx"/>
    <property type="match status" value="1"/>
</dbReference>
<protein>
    <submittedName>
        <fullName evidence="4">7TM GPCR serpentine receptor class x (Srx) domain-containing protein</fullName>
    </submittedName>
</protein>
<dbReference type="Proteomes" id="UP000887578">
    <property type="component" value="Unplaced"/>
</dbReference>
<feature type="domain" description="7TM GPCR serpentine receptor class x (Srx)" evidence="2">
    <location>
        <begin position="4"/>
        <end position="223"/>
    </location>
</feature>
<keyword evidence="1" id="KW-0472">Membrane</keyword>
<dbReference type="InterPro" id="IPR019430">
    <property type="entry name" value="7TM_GPCR_serpentine_rcpt_Srx"/>
</dbReference>
<feature type="transmembrane region" description="Helical" evidence="1">
    <location>
        <begin position="200"/>
        <end position="222"/>
    </location>
</feature>
<sequence length="268" mass="30328">MTTVIFSDTRILSDQIYFILAFAQSFGYNGLLLFAFLLTANRLMVFAFPKIGNFFFDRPRIFVTIFVVWILTAVLVTGIMLSPCPIIAKPEDLGFGSGCIGGEANMFNYIGQYVATYGPIVMIVAYILIYIEIKIGIFGNGFCCYFGNLFRKNQNQAHNLAEIKLLLQAAMICSTFFIQNFCWTYLPFITASMSNGEEFIFIAIMLSSILLYSVDAIVVLIFNGTVRRVAVSFFKEDKNRVFISQMRSSIITISVEQTRRTSIWPNVK</sequence>
<accession>A0A914QPL1</accession>
<feature type="transmembrane region" description="Helical" evidence="1">
    <location>
        <begin position="61"/>
        <end position="81"/>
    </location>
</feature>
<dbReference type="PANTHER" id="PTHR22718">
    <property type="entry name" value="SERPENTINE RECEPTOR, CLASS X"/>
    <property type="match status" value="1"/>
</dbReference>
<feature type="transmembrane region" description="Helical" evidence="1">
    <location>
        <begin position="110"/>
        <end position="131"/>
    </location>
</feature>
<dbReference type="SUPFAM" id="SSF81321">
    <property type="entry name" value="Family A G protein-coupled receptor-like"/>
    <property type="match status" value="1"/>
</dbReference>
<evidence type="ECO:0000313" key="3">
    <source>
        <dbReference type="Proteomes" id="UP000887578"/>
    </source>
</evidence>
<dbReference type="Gene3D" id="1.20.1070.10">
    <property type="entry name" value="Rhodopsin 7-helix transmembrane proteins"/>
    <property type="match status" value="1"/>
</dbReference>
<proteinExistence type="predicted"/>
<evidence type="ECO:0000259" key="2">
    <source>
        <dbReference type="Pfam" id="PF10328"/>
    </source>
</evidence>
<keyword evidence="1" id="KW-1133">Transmembrane helix</keyword>
<dbReference type="PANTHER" id="PTHR22718:SF25">
    <property type="entry name" value="G-PROTEIN COUPLED RECEPTORS FAMILY 1 PROFILE DOMAIN-CONTAINING PROTEIN"/>
    <property type="match status" value="1"/>
</dbReference>
<keyword evidence="1" id="KW-0812">Transmembrane</keyword>
<feature type="transmembrane region" description="Helical" evidence="1">
    <location>
        <begin position="16"/>
        <end position="40"/>
    </location>
</feature>
<feature type="transmembrane region" description="Helical" evidence="1">
    <location>
        <begin position="165"/>
        <end position="188"/>
    </location>
</feature>
<evidence type="ECO:0000313" key="4">
    <source>
        <dbReference type="WBParaSite" id="PDA_v2.g5645.t1"/>
    </source>
</evidence>
<reference evidence="4" key="1">
    <citation type="submission" date="2022-11" db="UniProtKB">
        <authorList>
            <consortium name="WormBaseParasite"/>
        </authorList>
    </citation>
    <scope>IDENTIFICATION</scope>
</reference>
<dbReference type="WBParaSite" id="PDA_v2.g5645.t1">
    <property type="protein sequence ID" value="PDA_v2.g5645.t1"/>
    <property type="gene ID" value="PDA_v2.g5645"/>
</dbReference>
<evidence type="ECO:0000256" key="1">
    <source>
        <dbReference type="SAM" id="Phobius"/>
    </source>
</evidence>
<dbReference type="AlphaFoldDB" id="A0A914QPL1"/>
<organism evidence="3 4">
    <name type="scientific">Panagrolaimus davidi</name>
    <dbReference type="NCBI Taxonomy" id="227884"/>
    <lineage>
        <taxon>Eukaryota</taxon>
        <taxon>Metazoa</taxon>
        <taxon>Ecdysozoa</taxon>
        <taxon>Nematoda</taxon>
        <taxon>Chromadorea</taxon>
        <taxon>Rhabditida</taxon>
        <taxon>Tylenchina</taxon>
        <taxon>Panagrolaimomorpha</taxon>
        <taxon>Panagrolaimoidea</taxon>
        <taxon>Panagrolaimidae</taxon>
        <taxon>Panagrolaimus</taxon>
    </lineage>
</organism>
<keyword evidence="3" id="KW-1185">Reference proteome</keyword>